<keyword evidence="10" id="KW-0119">Carbohydrate metabolism</keyword>
<feature type="domain" description="Pyruvate phosphate dikinase AMP/ATP-binding" evidence="12">
    <location>
        <begin position="1236"/>
        <end position="1312"/>
    </location>
</feature>
<dbReference type="GO" id="GO:0005524">
    <property type="term" value="F:ATP binding"/>
    <property type="evidence" value="ECO:0007669"/>
    <property type="project" value="UniProtKB-KW"/>
</dbReference>
<organism evidence="16 17">
    <name type="scientific">Zostera marina</name>
    <name type="common">Eelgrass</name>
    <dbReference type="NCBI Taxonomy" id="29655"/>
    <lineage>
        <taxon>Eukaryota</taxon>
        <taxon>Viridiplantae</taxon>
        <taxon>Streptophyta</taxon>
        <taxon>Embryophyta</taxon>
        <taxon>Tracheophyta</taxon>
        <taxon>Spermatophyta</taxon>
        <taxon>Magnoliopsida</taxon>
        <taxon>Liliopsida</taxon>
        <taxon>Zosteraceae</taxon>
        <taxon>Zostera</taxon>
    </lineage>
</organism>
<protein>
    <submittedName>
        <fullName evidence="16">Alpha-glucan water dikinase</fullName>
    </submittedName>
</protein>
<dbReference type="EMBL" id="LFYR01000204">
    <property type="protein sequence ID" value="KMZ75179.1"/>
    <property type="molecule type" value="Genomic_DNA"/>
</dbReference>
<evidence type="ECO:0000256" key="3">
    <source>
        <dbReference type="ARBA" id="ARBA00011738"/>
    </source>
</evidence>
<dbReference type="OrthoDB" id="6123450at2759"/>
<evidence type="ECO:0000259" key="15">
    <source>
        <dbReference type="Pfam" id="PF23229"/>
    </source>
</evidence>
<keyword evidence="4" id="KW-0808">Transferase</keyword>
<reference evidence="17" key="1">
    <citation type="journal article" date="2016" name="Nature">
        <title>The genome of the seagrass Zostera marina reveals angiosperm adaptation to the sea.</title>
        <authorList>
            <person name="Olsen J.L."/>
            <person name="Rouze P."/>
            <person name="Verhelst B."/>
            <person name="Lin Y.-C."/>
            <person name="Bayer T."/>
            <person name="Collen J."/>
            <person name="Dattolo E."/>
            <person name="De Paoli E."/>
            <person name="Dittami S."/>
            <person name="Maumus F."/>
            <person name="Michel G."/>
            <person name="Kersting A."/>
            <person name="Lauritano C."/>
            <person name="Lohaus R."/>
            <person name="Toepel M."/>
            <person name="Tonon T."/>
            <person name="Vanneste K."/>
            <person name="Amirebrahimi M."/>
            <person name="Brakel J."/>
            <person name="Bostroem C."/>
            <person name="Chovatia M."/>
            <person name="Grimwood J."/>
            <person name="Jenkins J.W."/>
            <person name="Jueterbock A."/>
            <person name="Mraz A."/>
            <person name="Stam W.T."/>
            <person name="Tice H."/>
            <person name="Bornberg-Bauer E."/>
            <person name="Green P.J."/>
            <person name="Pearson G.A."/>
            <person name="Procaccini G."/>
            <person name="Duarte C.M."/>
            <person name="Schmutz J."/>
            <person name="Reusch T.B.H."/>
            <person name="Van de Peer Y."/>
        </authorList>
    </citation>
    <scope>NUCLEOTIDE SEQUENCE [LARGE SCALE GENOMIC DNA]</scope>
    <source>
        <strain evidence="17">cv. Finnish</strain>
    </source>
</reference>
<dbReference type="GO" id="GO:0050521">
    <property type="term" value="F:alpha-glucan, water dikinase activity"/>
    <property type="evidence" value="ECO:0000318"/>
    <property type="project" value="GO_Central"/>
</dbReference>
<evidence type="ECO:0000256" key="7">
    <source>
        <dbReference type="ARBA" id="ARBA00022777"/>
    </source>
</evidence>
<dbReference type="InterPro" id="IPR013815">
    <property type="entry name" value="ATP_grasp_subdomain_1"/>
</dbReference>
<keyword evidence="17" id="KW-1185">Reference proteome</keyword>
<sequence>MNGSSSLGQGYINNTLIRPNIIEKQTRKHSRVSGTLLSGQLPSSSSKKNLSPHHSLLLPNRFLQNSLNLVTPKLSQQVGGVVSIKMSHCDSLPTDLASELSKKFYLDGHSELQVAVSSPSSSYPLQVDINIANSTGPMILHWGGIRGGQKEWILPSHHPDGTNKYKNKAFRTRFENSGSSSSLKLEIDEPEIEALEFLILDEARNKWLKNDGQNFRILMPWIDKPYLSSSAHINQILSPPEDLVQIHAYLRWERMGKKNYTPSEEKKEYEAARSELQLELDRGTSLEELRVKLTKNKKDTEEPHKEKKHLIDNTFDVHKPQNIMKENVQTDISKYLENKKHFTKERTHRKKWDIMELLKKYPSDAVEENKPLLPKVMTTLDLVAEAKLQHDDVFLLNKKTFKLGNKELLVLVTYSHGKTTVCLATDQTGPFVLHWALSRKPGEWMLPPSSVLPLNTVSLKQACETPFSHKYSEDQFSKVQSVEIEMPACDFSGMPFVIHSNGHWIKNDGLDFYVELVSEVIKERKDVGDGVGTAKTFLEKIADIESEAERSFMHRFNIASDLVSKAEEIGKLGFIGLLVWMRFMATRQLIWNKNYNVKPREISKAQDRLTDLLQNVYKRYPQYREISRLILSTVGRGGEGDVGQRIRDEILVIQRNNECKGGMMEEWHQKLHNNTSPDDVIICQALIDYIKNNFDINVYWNTLISNGITKERLLSYDRAIHSEPNFRSDQKNGLLHDLESYLRTLKAVHSGADLESSIATCMGYRAEGQGFMVGVQMNPIRGLPSGFPNLLQFIIEHIEDKEVEPLLEGLIEAREELRPILQNSHERLKDLIFLDIALDSTVRTAIEREYLELHNASPERIMYFVTLVLENLVISSDDNEDLIYCLKGWYTAIEMTKSNDDHWALFAKSFLDRTRLTLLNRAEYYEQILQPSAEYLGALLGIDQWAVSVFTEEIIRAGSAAPLSALLNRFDPTLRKVANLGSWQIISPVEVAGYIVNVDELLSVQHKSFEKPTILIAKTVKGEEEIPDGTVAVLTPDMPDVLSHVSVRARNCKICFATCFEPKILKDFQENEGKLFCLKPTSTDIIYGEINEGELSNGNLKEERPASSITLVKKKFLGRYAISSQEFTDDMVGAKSRNTAFLNGKVPSSIGIPTSVAIPFGVFEKVLADKSNKAVEDELKSLIKRLDHRDFGVLSEIRRNVLQLTAPSQLISELKEKMQESGMPWPGDEEEHRWEQAWLAIKKVWASKWNDRAYFSTRKAKLDHNYLCMAVLVQEIISADYAFVIHTTNPSSGNSSEIYTEVVKGLGETLVGAYPGRALCFVCNKSDLDSPKVLGYPSKPVGLFIRPSIIFRSDSNGEDLEGYAGAGLYDSVPMDKEDEVIVDYSTDPVIMDLNFRKSILSRIARTGHEIEKLYGFPQDIEGVVKDGKITVVQTRPQM</sequence>
<dbReference type="InterPro" id="IPR054481">
    <property type="entry name" value="GWD1_pHisD"/>
</dbReference>
<keyword evidence="8" id="KW-0067">ATP-binding</keyword>
<keyword evidence="5" id="KW-0479">Metal-binding</keyword>
<proteinExistence type="inferred from homology"/>
<evidence type="ECO:0000313" key="16">
    <source>
        <dbReference type="EMBL" id="KMZ75179.1"/>
    </source>
</evidence>
<dbReference type="OMA" id="IFVWIRF"/>
<dbReference type="GO" id="GO:0005983">
    <property type="term" value="P:starch catabolic process"/>
    <property type="evidence" value="ECO:0000318"/>
    <property type="project" value="GO_Central"/>
</dbReference>
<feature type="domain" description="DUF7067" evidence="15">
    <location>
        <begin position="241"/>
        <end position="295"/>
    </location>
</feature>
<evidence type="ECO:0000256" key="2">
    <source>
        <dbReference type="ARBA" id="ARBA00007837"/>
    </source>
</evidence>
<evidence type="ECO:0000256" key="1">
    <source>
        <dbReference type="ARBA" id="ARBA00001946"/>
    </source>
</evidence>
<accession>A0A0K9Q1Y4</accession>
<dbReference type="PANTHER" id="PTHR46999:SF1">
    <property type="entry name" value="ALPHA-GLUCAN WATER DIKINASE 1, CHLOROPLASTIC"/>
    <property type="match status" value="1"/>
</dbReference>
<dbReference type="Proteomes" id="UP000036987">
    <property type="component" value="Unassembled WGS sequence"/>
</dbReference>
<dbReference type="GO" id="GO:0046872">
    <property type="term" value="F:metal ion binding"/>
    <property type="evidence" value="ECO:0007669"/>
    <property type="project" value="UniProtKB-KW"/>
</dbReference>
<comment type="cofactor">
    <cofactor evidence="1">
        <name>Mg(2+)</name>
        <dbReference type="ChEBI" id="CHEBI:18420"/>
    </cofactor>
</comment>
<dbReference type="Pfam" id="PF23229">
    <property type="entry name" value="DUF7067"/>
    <property type="match status" value="1"/>
</dbReference>
<name>A0A0K9Q1Y4_ZOSMR</name>
<evidence type="ECO:0000259" key="12">
    <source>
        <dbReference type="Pfam" id="PF01326"/>
    </source>
</evidence>
<feature type="region of interest" description="Disordered" evidence="11">
    <location>
        <begin position="27"/>
        <end position="51"/>
    </location>
</feature>
<evidence type="ECO:0000313" key="17">
    <source>
        <dbReference type="Proteomes" id="UP000036987"/>
    </source>
</evidence>
<feature type="domain" description="Alpha-glucan water dikinase phosphohistidine-like" evidence="13">
    <location>
        <begin position="982"/>
        <end position="1095"/>
    </location>
</feature>
<evidence type="ECO:0000256" key="10">
    <source>
        <dbReference type="ARBA" id="ARBA00023277"/>
    </source>
</evidence>
<dbReference type="SUPFAM" id="SSF56059">
    <property type="entry name" value="Glutathione synthetase ATP-binding domain-like"/>
    <property type="match status" value="1"/>
</dbReference>
<evidence type="ECO:0000256" key="4">
    <source>
        <dbReference type="ARBA" id="ARBA00022679"/>
    </source>
</evidence>
<dbReference type="Gene3D" id="3.30.1490.20">
    <property type="entry name" value="ATP-grasp fold, A domain"/>
    <property type="match status" value="2"/>
</dbReference>
<feature type="compositionally biased region" description="Low complexity" evidence="11">
    <location>
        <begin position="41"/>
        <end position="51"/>
    </location>
</feature>
<comment type="caution">
    <text evidence="16">The sequence shown here is derived from an EMBL/GenBank/DDBJ whole genome shotgun (WGS) entry which is preliminary data.</text>
</comment>
<keyword evidence="7 16" id="KW-0418">Kinase</keyword>
<evidence type="ECO:0000256" key="8">
    <source>
        <dbReference type="ARBA" id="ARBA00022840"/>
    </source>
</evidence>
<dbReference type="Pfam" id="PF01326">
    <property type="entry name" value="PPDK_N"/>
    <property type="match status" value="1"/>
</dbReference>
<evidence type="ECO:0000256" key="6">
    <source>
        <dbReference type="ARBA" id="ARBA00022741"/>
    </source>
</evidence>
<dbReference type="Pfam" id="PF22973">
    <property type="entry name" value="GWD1_pHisD"/>
    <property type="match status" value="1"/>
</dbReference>
<evidence type="ECO:0000256" key="9">
    <source>
        <dbReference type="ARBA" id="ARBA00022842"/>
    </source>
</evidence>
<dbReference type="Gene3D" id="3.30.470.20">
    <property type="entry name" value="ATP-grasp fold, B domain"/>
    <property type="match status" value="1"/>
</dbReference>
<comment type="similarity">
    <text evidence="2">Belongs to the PEP-utilizing enzyme family.</text>
</comment>
<dbReference type="STRING" id="29655.A0A0K9Q1Y4"/>
<dbReference type="InterPro" id="IPR056301">
    <property type="entry name" value="GWD-like_N_Ig"/>
</dbReference>
<feature type="domain" description="Alpha-glucan water dikinase-like N-terminal Ig-like" evidence="14">
    <location>
        <begin position="398"/>
        <end position="516"/>
    </location>
</feature>
<dbReference type="InterPro" id="IPR055495">
    <property type="entry name" value="CWD_DUF7067"/>
</dbReference>
<feature type="domain" description="Alpha-glucan water dikinase-like N-terminal Ig-like" evidence="14">
    <location>
        <begin position="101"/>
        <end position="217"/>
    </location>
</feature>
<evidence type="ECO:0000256" key="11">
    <source>
        <dbReference type="SAM" id="MobiDB-lite"/>
    </source>
</evidence>
<dbReference type="InterPro" id="IPR002192">
    <property type="entry name" value="PPDK_AMP/ATP-bd"/>
</dbReference>
<evidence type="ECO:0000256" key="5">
    <source>
        <dbReference type="ARBA" id="ARBA00022723"/>
    </source>
</evidence>
<dbReference type="Pfam" id="PF23166">
    <property type="entry name" value="Ig_N_CWD1"/>
    <property type="match status" value="2"/>
</dbReference>
<dbReference type="PANTHER" id="PTHR46999">
    <property type="entry name" value="ALPHA-GLUCAN WATER DIKINASE 1, CHLOROPLASTIC-RELATED"/>
    <property type="match status" value="1"/>
</dbReference>
<evidence type="ECO:0000259" key="14">
    <source>
        <dbReference type="Pfam" id="PF23166"/>
    </source>
</evidence>
<keyword evidence="9" id="KW-0460">Magnesium</keyword>
<evidence type="ECO:0000259" key="13">
    <source>
        <dbReference type="Pfam" id="PF22973"/>
    </source>
</evidence>
<keyword evidence="6" id="KW-0547">Nucleotide-binding</keyword>
<comment type="subunit">
    <text evidence="3">Homodimer.</text>
</comment>
<gene>
    <name evidence="16" type="ORF">ZOSMA_118G00590</name>
</gene>